<dbReference type="SUPFAM" id="SSF143120">
    <property type="entry name" value="YefM-like"/>
    <property type="match status" value="1"/>
</dbReference>
<dbReference type="Proteomes" id="UP000199397">
    <property type="component" value="Unassembled WGS sequence"/>
</dbReference>
<dbReference type="Pfam" id="PF03683">
    <property type="entry name" value="UPF0175"/>
    <property type="match status" value="1"/>
</dbReference>
<accession>A0A1H3VN14</accession>
<evidence type="ECO:0000313" key="3">
    <source>
        <dbReference type="Proteomes" id="UP000199397"/>
    </source>
</evidence>
<reference evidence="2 3" key="1">
    <citation type="submission" date="2016-10" db="EMBL/GenBank/DDBJ databases">
        <authorList>
            <person name="de Groot N.N."/>
        </authorList>
    </citation>
    <scope>NUCLEOTIDE SEQUENCE [LARGE SCALE GENOMIC DNA]</scope>
    <source>
        <strain evidence="2 3">DSM 21228</strain>
    </source>
</reference>
<keyword evidence="3" id="KW-1185">Reference proteome</keyword>
<gene>
    <name evidence="2" type="ORF">SAMN05660964_00171</name>
</gene>
<dbReference type="STRING" id="525918.SAMN05660964_00171"/>
<dbReference type="OrthoDB" id="8908881at2"/>
<dbReference type="EMBL" id="FNQP01000001">
    <property type="protein sequence ID" value="SDZ76139.1"/>
    <property type="molecule type" value="Genomic_DNA"/>
</dbReference>
<organism evidence="2 3">
    <name type="scientific">Thiothrix caldifontis</name>
    <dbReference type="NCBI Taxonomy" id="525918"/>
    <lineage>
        <taxon>Bacteria</taxon>
        <taxon>Pseudomonadati</taxon>
        <taxon>Pseudomonadota</taxon>
        <taxon>Gammaproteobacteria</taxon>
        <taxon>Thiotrichales</taxon>
        <taxon>Thiotrichaceae</taxon>
        <taxon>Thiothrix</taxon>
    </lineage>
</organism>
<protein>
    <submittedName>
        <fullName evidence="2">Prevent-host-death family protein</fullName>
    </submittedName>
</protein>
<sequence>MQAVNIRQLKNNPSQVLRTAHEDDMVVVMNRDTPTALLIDLEKLGLPDMLSVKLALAVALFKNAAISAGSAARMAGKTLPEMLTLLSNLGIPLTTTNAEEAAQDMSIAREWLQQHT</sequence>
<dbReference type="AlphaFoldDB" id="A0A1H3VN14"/>
<proteinExistence type="inferred from homology"/>
<evidence type="ECO:0000256" key="1">
    <source>
        <dbReference type="ARBA" id="ARBA00009981"/>
    </source>
</evidence>
<dbReference type="InterPro" id="IPR005368">
    <property type="entry name" value="UPF0175"/>
</dbReference>
<comment type="similarity">
    <text evidence="1">Belongs to the phD/YefM antitoxin family.</text>
</comment>
<name>A0A1H3VN14_9GAMM</name>
<dbReference type="InterPro" id="IPR036165">
    <property type="entry name" value="YefM-like_sf"/>
</dbReference>
<dbReference type="RefSeq" id="WP_093064422.1">
    <property type="nucleotide sequence ID" value="NZ_FNQP01000001.1"/>
</dbReference>
<evidence type="ECO:0000313" key="2">
    <source>
        <dbReference type="EMBL" id="SDZ76139.1"/>
    </source>
</evidence>